<dbReference type="Proteomes" id="UP000823941">
    <property type="component" value="Chromosome 10"/>
</dbReference>
<protein>
    <submittedName>
        <fullName evidence="2">Uncharacterized protein</fullName>
    </submittedName>
</protein>
<evidence type="ECO:0000256" key="1">
    <source>
        <dbReference type="SAM" id="MobiDB-lite"/>
    </source>
</evidence>
<evidence type="ECO:0000313" key="3">
    <source>
        <dbReference type="Proteomes" id="UP000823941"/>
    </source>
</evidence>
<gene>
    <name evidence="2" type="ORF">JYU34_007847</name>
</gene>
<comment type="caution">
    <text evidence="2">The sequence shown here is derived from an EMBL/GenBank/DDBJ whole genome shotgun (WGS) entry which is preliminary data.</text>
</comment>
<feature type="region of interest" description="Disordered" evidence="1">
    <location>
        <begin position="9"/>
        <end position="40"/>
    </location>
</feature>
<dbReference type="EMBL" id="JAHIBW010000010">
    <property type="protein sequence ID" value="KAG7307626.1"/>
    <property type="molecule type" value="Genomic_DNA"/>
</dbReference>
<accession>A0ABQ7QRL4</accession>
<feature type="compositionally biased region" description="Pro residues" evidence="1">
    <location>
        <begin position="9"/>
        <end position="19"/>
    </location>
</feature>
<reference evidence="2 3" key="1">
    <citation type="submission" date="2021-06" db="EMBL/GenBank/DDBJ databases">
        <title>A haploid diamondback moth (Plutella xylostella L.) genome assembly resolves 31 chromosomes and identifies a diamide resistance mutation.</title>
        <authorList>
            <person name="Ward C.M."/>
            <person name="Perry K.D."/>
            <person name="Baker G."/>
            <person name="Powis K."/>
            <person name="Heckel D.G."/>
            <person name="Baxter S.W."/>
        </authorList>
    </citation>
    <scope>NUCLEOTIDE SEQUENCE [LARGE SCALE GENOMIC DNA]</scope>
    <source>
        <strain evidence="2 3">LV</strain>
        <tissue evidence="2">Single pupa</tissue>
    </source>
</reference>
<name>A0ABQ7QRL4_PLUXY</name>
<keyword evidence="3" id="KW-1185">Reference proteome</keyword>
<evidence type="ECO:0000313" key="2">
    <source>
        <dbReference type="EMBL" id="KAG7307626.1"/>
    </source>
</evidence>
<organism evidence="2 3">
    <name type="scientific">Plutella xylostella</name>
    <name type="common">Diamondback moth</name>
    <name type="synonym">Plutella maculipennis</name>
    <dbReference type="NCBI Taxonomy" id="51655"/>
    <lineage>
        <taxon>Eukaryota</taxon>
        <taxon>Metazoa</taxon>
        <taxon>Ecdysozoa</taxon>
        <taxon>Arthropoda</taxon>
        <taxon>Hexapoda</taxon>
        <taxon>Insecta</taxon>
        <taxon>Pterygota</taxon>
        <taxon>Neoptera</taxon>
        <taxon>Endopterygota</taxon>
        <taxon>Lepidoptera</taxon>
        <taxon>Glossata</taxon>
        <taxon>Ditrysia</taxon>
        <taxon>Yponomeutoidea</taxon>
        <taxon>Plutellidae</taxon>
        <taxon>Plutella</taxon>
    </lineage>
</organism>
<sequence length="59" mass="6247">MRPRCCYALPPPPAPPPRPPRSHAEQCPRARAYSQPASSAAGVVVPALPPHNALFPSIP</sequence>
<proteinExistence type="predicted"/>